<gene>
    <name evidence="2" type="ORF">DXN04_28155</name>
</gene>
<dbReference type="AlphaFoldDB" id="A0A3E1NUJ0"/>
<dbReference type="Proteomes" id="UP000261174">
    <property type="component" value="Unassembled WGS sequence"/>
</dbReference>
<proteinExistence type="predicted"/>
<dbReference type="Pfam" id="PF08239">
    <property type="entry name" value="SH3_3"/>
    <property type="match status" value="1"/>
</dbReference>
<evidence type="ECO:0000313" key="2">
    <source>
        <dbReference type="EMBL" id="RFM31590.1"/>
    </source>
</evidence>
<dbReference type="OrthoDB" id="2812205at2"/>
<keyword evidence="3" id="KW-1185">Reference proteome</keyword>
<name>A0A3E1NUJ0_9BACT</name>
<dbReference type="SMART" id="SM00287">
    <property type="entry name" value="SH3b"/>
    <property type="match status" value="1"/>
</dbReference>
<dbReference type="EMBL" id="QTJV01000013">
    <property type="protein sequence ID" value="RFM31590.1"/>
    <property type="molecule type" value="Genomic_DNA"/>
</dbReference>
<dbReference type="PROSITE" id="PS51781">
    <property type="entry name" value="SH3B"/>
    <property type="match status" value="1"/>
</dbReference>
<sequence length="153" mass="16850">MTVRILLFCTLAFFNDNPSEVRDACCGKCVGAANCTACTSCNYCKYCNSGGSCGVCGGGRYSAPIPYYPGNTSPRVSGPKKYNRSSVPSTQYFVGVNFLNVRSGPNATYPIIDRIDYLTPVKIGASNNGWCHIYYYKDYLRDGYVLERYLAAR</sequence>
<reference evidence="2 3" key="1">
    <citation type="submission" date="2018-08" db="EMBL/GenBank/DDBJ databases">
        <title>Chitinophaga sp. K20C18050901, a novel bacterium isolated from forest soil.</title>
        <authorList>
            <person name="Wang C."/>
        </authorList>
    </citation>
    <scope>NUCLEOTIDE SEQUENCE [LARGE SCALE GENOMIC DNA]</scope>
    <source>
        <strain evidence="2 3">K20C18050901</strain>
    </source>
</reference>
<organism evidence="2 3">
    <name type="scientific">Chitinophaga silvisoli</name>
    <dbReference type="NCBI Taxonomy" id="2291814"/>
    <lineage>
        <taxon>Bacteria</taxon>
        <taxon>Pseudomonadati</taxon>
        <taxon>Bacteroidota</taxon>
        <taxon>Chitinophagia</taxon>
        <taxon>Chitinophagales</taxon>
        <taxon>Chitinophagaceae</taxon>
        <taxon>Chitinophaga</taxon>
    </lineage>
</organism>
<protein>
    <submittedName>
        <fullName evidence="2">SH3 domain-containing protein</fullName>
    </submittedName>
</protein>
<accession>A0A3E1NUJ0</accession>
<evidence type="ECO:0000313" key="3">
    <source>
        <dbReference type="Proteomes" id="UP000261174"/>
    </source>
</evidence>
<dbReference type="Gene3D" id="2.30.30.40">
    <property type="entry name" value="SH3 Domains"/>
    <property type="match status" value="1"/>
</dbReference>
<evidence type="ECO:0000259" key="1">
    <source>
        <dbReference type="PROSITE" id="PS51781"/>
    </source>
</evidence>
<dbReference type="RefSeq" id="WP_116856745.1">
    <property type="nucleotide sequence ID" value="NZ_QTJV01000013.1"/>
</dbReference>
<comment type="caution">
    <text evidence="2">The sequence shown here is derived from an EMBL/GenBank/DDBJ whole genome shotgun (WGS) entry which is preliminary data.</text>
</comment>
<dbReference type="InterPro" id="IPR003646">
    <property type="entry name" value="SH3-like_bac-type"/>
</dbReference>
<feature type="domain" description="SH3b" evidence="1">
    <location>
        <begin position="89"/>
        <end position="153"/>
    </location>
</feature>